<comment type="caution">
    <text evidence="1">The sequence shown here is derived from an EMBL/GenBank/DDBJ whole genome shotgun (WGS) entry which is preliminary data.</text>
</comment>
<evidence type="ECO:0000313" key="2">
    <source>
        <dbReference type="Proteomes" id="UP001434883"/>
    </source>
</evidence>
<organism evidence="1 2">
    <name type="scientific">Xenoophorus captivus</name>
    <dbReference type="NCBI Taxonomy" id="1517983"/>
    <lineage>
        <taxon>Eukaryota</taxon>
        <taxon>Metazoa</taxon>
        <taxon>Chordata</taxon>
        <taxon>Craniata</taxon>
        <taxon>Vertebrata</taxon>
        <taxon>Euteleostomi</taxon>
        <taxon>Actinopterygii</taxon>
        <taxon>Neopterygii</taxon>
        <taxon>Teleostei</taxon>
        <taxon>Neoteleostei</taxon>
        <taxon>Acanthomorphata</taxon>
        <taxon>Ovalentaria</taxon>
        <taxon>Atherinomorphae</taxon>
        <taxon>Cyprinodontiformes</taxon>
        <taxon>Goodeidae</taxon>
        <taxon>Xenoophorus</taxon>
    </lineage>
</organism>
<dbReference type="EMBL" id="JAHRIN010002566">
    <property type="protein sequence ID" value="MEQ2192474.1"/>
    <property type="molecule type" value="Genomic_DNA"/>
</dbReference>
<gene>
    <name evidence="1" type="ORF">XENOCAPTIV_012118</name>
</gene>
<name>A0ABV0Q9P5_9TELE</name>
<reference evidence="1 2" key="1">
    <citation type="submission" date="2021-06" db="EMBL/GenBank/DDBJ databases">
        <authorList>
            <person name="Palmer J.M."/>
        </authorList>
    </citation>
    <scope>NUCLEOTIDE SEQUENCE [LARGE SCALE GENOMIC DNA]</scope>
    <source>
        <strain evidence="1 2">XC_2019</strain>
        <tissue evidence="1">Muscle</tissue>
    </source>
</reference>
<protein>
    <submittedName>
        <fullName evidence="1">Uncharacterized protein</fullName>
    </submittedName>
</protein>
<proteinExistence type="predicted"/>
<sequence>MFKHGPLRRDVMKRGEEGLCFNCAMQSTIMPKDQLLAAQQKPVWCQMADFYVIFYLSCNCIARVCKGSEIESFSYQLNSHTQHSDSFFVLLQKLYVGFSSKIYEAVYNRMQFI</sequence>
<dbReference type="Proteomes" id="UP001434883">
    <property type="component" value="Unassembled WGS sequence"/>
</dbReference>
<keyword evidence="2" id="KW-1185">Reference proteome</keyword>
<evidence type="ECO:0000313" key="1">
    <source>
        <dbReference type="EMBL" id="MEQ2192474.1"/>
    </source>
</evidence>
<accession>A0ABV0Q9P5</accession>